<name>A0ABQ6W1V5_9EURO</name>
<sequence length="57" mass="6517">MKMNSVQIYWNPNAIDNSMLLVCGKPSNLRNCEVTESFIKKWGMGHSLLPKDSVVYQ</sequence>
<proteinExistence type="predicted"/>
<dbReference type="EMBL" id="ML735892">
    <property type="protein sequence ID" value="KAE8411105.1"/>
    <property type="molecule type" value="Genomic_DNA"/>
</dbReference>
<accession>A0ABQ6W1V5</accession>
<protein>
    <submittedName>
        <fullName evidence="1">Uncharacterized protein</fullName>
    </submittedName>
</protein>
<keyword evidence="2" id="KW-1185">Reference proteome</keyword>
<gene>
    <name evidence="1" type="ORF">BDV36DRAFT_275766</name>
</gene>
<reference evidence="1 2" key="1">
    <citation type="submission" date="2019-04" db="EMBL/GenBank/DDBJ databases">
        <authorList>
            <consortium name="DOE Joint Genome Institute"/>
            <person name="Mondo S."/>
            <person name="Kjaerbolling I."/>
            <person name="Vesth T."/>
            <person name="Frisvad J.C."/>
            <person name="Nybo J.L."/>
            <person name="Theobald S."/>
            <person name="Kildgaard S."/>
            <person name="Isbrandt T."/>
            <person name="Kuo A."/>
            <person name="Sato A."/>
            <person name="Lyhne E.K."/>
            <person name="Kogle M.E."/>
            <person name="Wiebenga A."/>
            <person name="Kun R.S."/>
            <person name="Lubbers R.J."/>
            <person name="Makela M.R."/>
            <person name="Barry K."/>
            <person name="Chovatia M."/>
            <person name="Clum A."/>
            <person name="Daum C."/>
            <person name="Haridas S."/>
            <person name="He G."/>
            <person name="LaButti K."/>
            <person name="Lipzen A."/>
            <person name="Riley R."/>
            <person name="Salamov A."/>
            <person name="Simmons B.A."/>
            <person name="Magnuson J.K."/>
            <person name="Henrissat B."/>
            <person name="Mortensen U.H."/>
            <person name="Larsen T.O."/>
            <person name="Devries R.P."/>
            <person name="Grigoriev I.V."/>
            <person name="Machida M."/>
            <person name="Baker S.E."/>
            <person name="Andersen M.R."/>
            <person name="Cantor M.N."/>
            <person name="Hua S.X."/>
        </authorList>
    </citation>
    <scope>NUCLEOTIDE SEQUENCE [LARGE SCALE GENOMIC DNA]</scope>
    <source>
        <strain evidence="1 2">CBS 117616</strain>
    </source>
</reference>
<evidence type="ECO:0000313" key="1">
    <source>
        <dbReference type="EMBL" id="KAE8411105.1"/>
    </source>
</evidence>
<dbReference type="Proteomes" id="UP000325395">
    <property type="component" value="Unassembled WGS sequence"/>
</dbReference>
<evidence type="ECO:0000313" key="2">
    <source>
        <dbReference type="Proteomes" id="UP000325395"/>
    </source>
</evidence>
<organism evidence="1 2">
    <name type="scientific">Aspergillus pseudocaelatus</name>
    <dbReference type="NCBI Taxonomy" id="1825620"/>
    <lineage>
        <taxon>Eukaryota</taxon>
        <taxon>Fungi</taxon>
        <taxon>Dikarya</taxon>
        <taxon>Ascomycota</taxon>
        <taxon>Pezizomycotina</taxon>
        <taxon>Eurotiomycetes</taxon>
        <taxon>Eurotiomycetidae</taxon>
        <taxon>Eurotiales</taxon>
        <taxon>Aspergillaceae</taxon>
        <taxon>Aspergillus</taxon>
        <taxon>Aspergillus subgen. Circumdati</taxon>
    </lineage>
</organism>